<protein>
    <submittedName>
        <fullName evidence="2">Uncharacterized protein</fullName>
    </submittedName>
</protein>
<proteinExistence type="predicted"/>
<accession>A0A7Z7JIA9</accession>
<evidence type="ECO:0000313" key="3">
    <source>
        <dbReference type="Proteomes" id="UP000257139"/>
    </source>
</evidence>
<name>A0A7Z7JIA9_9BURK</name>
<dbReference type="AlphaFoldDB" id="A0A7Z7JIA9"/>
<reference evidence="2 3" key="1">
    <citation type="submission" date="2018-01" db="EMBL/GenBank/DDBJ databases">
        <authorList>
            <person name="Clerissi C."/>
        </authorList>
    </citation>
    <scope>NUCLEOTIDE SEQUENCE [LARGE SCALE GENOMIC DNA]</scope>
    <source>
        <strain evidence="2">Cupriavidus taiwanensis STM 6021</strain>
    </source>
</reference>
<gene>
    <name evidence="2" type="ORF">CBM2594_U20150</name>
</gene>
<feature type="region of interest" description="Disordered" evidence="1">
    <location>
        <begin position="100"/>
        <end position="121"/>
    </location>
</feature>
<evidence type="ECO:0000256" key="1">
    <source>
        <dbReference type="SAM" id="MobiDB-lite"/>
    </source>
</evidence>
<dbReference type="Proteomes" id="UP000257139">
    <property type="component" value="Unassembled WGS sequence"/>
</dbReference>
<comment type="caution">
    <text evidence="2">The sequence shown here is derived from an EMBL/GenBank/DDBJ whole genome shotgun (WGS) entry which is preliminary data.</text>
</comment>
<dbReference type="EMBL" id="OGUU01000049">
    <property type="protein sequence ID" value="SPC25963.1"/>
    <property type="molecule type" value="Genomic_DNA"/>
</dbReference>
<organism evidence="2 3">
    <name type="scientific">Cupriavidus taiwanensis</name>
    <dbReference type="NCBI Taxonomy" id="164546"/>
    <lineage>
        <taxon>Bacteria</taxon>
        <taxon>Pseudomonadati</taxon>
        <taxon>Pseudomonadota</taxon>
        <taxon>Betaproteobacteria</taxon>
        <taxon>Burkholderiales</taxon>
        <taxon>Burkholderiaceae</taxon>
        <taxon>Cupriavidus</taxon>
    </lineage>
</organism>
<evidence type="ECO:0000313" key="2">
    <source>
        <dbReference type="EMBL" id="SPC25963.1"/>
    </source>
</evidence>
<sequence length="155" mass="17470">MAARQAARRCHGRRVSHWGGHERHARGCLHPRAQPNTGRFAFPGRRLAAAGGQEEGLDFVEDAVTRGPIAAFNVNDEDAAGRVSSLRQARLWRKSGRVGLGSSQMPRFARPSGQRRRRGPRAWLSRSFTSPKYPFLRRRWMRESLRGCNSRVTPA</sequence>